<evidence type="ECO:0000256" key="1">
    <source>
        <dbReference type="PROSITE-ProRule" id="PRU00175"/>
    </source>
</evidence>
<keyword evidence="2" id="KW-0472">Membrane</keyword>
<keyword evidence="2" id="KW-1133">Transmembrane helix</keyword>
<dbReference type="Pfam" id="PF13639">
    <property type="entry name" value="zf-RING_2"/>
    <property type="match status" value="1"/>
</dbReference>
<dbReference type="Proteomes" id="UP001151760">
    <property type="component" value="Unassembled WGS sequence"/>
</dbReference>
<dbReference type="Gene3D" id="3.30.40.10">
    <property type="entry name" value="Zinc/RING finger domain, C3HC4 (zinc finger)"/>
    <property type="match status" value="1"/>
</dbReference>
<dbReference type="PANTHER" id="PTHR45676">
    <property type="entry name" value="RING-H2 FINGER PROTEIN ATL51-RELATED"/>
    <property type="match status" value="1"/>
</dbReference>
<sequence length="138" mass="16223">MSSKTEHKLIRMWWIIFLPYVGVVFVHVCYMFIKSCMRLCVNLDHVDELVHNGDVRITVAEHIINLGKVNRVVRDGHQPETVEKQLYEMGKSKNDDCAICLDEFIEKHHIEVVVSCQHSFYEDCIKKWLSYEHSCPLC</sequence>
<evidence type="ECO:0000259" key="3">
    <source>
        <dbReference type="PROSITE" id="PS50089"/>
    </source>
</evidence>
<evidence type="ECO:0000313" key="5">
    <source>
        <dbReference type="Proteomes" id="UP001151760"/>
    </source>
</evidence>
<keyword evidence="2" id="KW-0812">Transmembrane</keyword>
<reference evidence="4" key="2">
    <citation type="submission" date="2022-01" db="EMBL/GenBank/DDBJ databases">
        <authorList>
            <person name="Yamashiro T."/>
            <person name="Shiraishi A."/>
            <person name="Satake H."/>
            <person name="Nakayama K."/>
        </authorList>
    </citation>
    <scope>NUCLEOTIDE SEQUENCE</scope>
</reference>
<keyword evidence="1" id="KW-0862">Zinc</keyword>
<dbReference type="InterPro" id="IPR001841">
    <property type="entry name" value="Znf_RING"/>
</dbReference>
<organism evidence="4 5">
    <name type="scientific">Tanacetum coccineum</name>
    <dbReference type="NCBI Taxonomy" id="301880"/>
    <lineage>
        <taxon>Eukaryota</taxon>
        <taxon>Viridiplantae</taxon>
        <taxon>Streptophyta</taxon>
        <taxon>Embryophyta</taxon>
        <taxon>Tracheophyta</taxon>
        <taxon>Spermatophyta</taxon>
        <taxon>Magnoliopsida</taxon>
        <taxon>eudicotyledons</taxon>
        <taxon>Gunneridae</taxon>
        <taxon>Pentapetalae</taxon>
        <taxon>asterids</taxon>
        <taxon>campanulids</taxon>
        <taxon>Asterales</taxon>
        <taxon>Asteraceae</taxon>
        <taxon>Asteroideae</taxon>
        <taxon>Anthemideae</taxon>
        <taxon>Anthemidinae</taxon>
        <taxon>Tanacetum</taxon>
    </lineage>
</organism>
<comment type="caution">
    <text evidence="4">The sequence shown here is derived from an EMBL/GenBank/DDBJ whole genome shotgun (WGS) entry which is preliminary data.</text>
</comment>
<feature type="transmembrane region" description="Helical" evidence="2">
    <location>
        <begin position="12"/>
        <end position="33"/>
    </location>
</feature>
<gene>
    <name evidence="4" type="ORF">Tco_0952766</name>
</gene>
<accession>A0ABQ5DXZ0</accession>
<reference evidence="4" key="1">
    <citation type="journal article" date="2022" name="Int. J. Mol. Sci.">
        <title>Draft Genome of Tanacetum Coccineum: Genomic Comparison of Closely Related Tanacetum-Family Plants.</title>
        <authorList>
            <person name="Yamashiro T."/>
            <person name="Shiraishi A."/>
            <person name="Nakayama K."/>
            <person name="Satake H."/>
        </authorList>
    </citation>
    <scope>NUCLEOTIDE SEQUENCE</scope>
</reference>
<keyword evidence="1" id="KW-0479">Metal-binding</keyword>
<protein>
    <submittedName>
        <fullName evidence="4">E3 ubiquitin protein ligase RLIM-like protein</fullName>
    </submittedName>
</protein>
<dbReference type="SUPFAM" id="SSF57850">
    <property type="entry name" value="RING/U-box"/>
    <property type="match status" value="1"/>
</dbReference>
<keyword evidence="5" id="KW-1185">Reference proteome</keyword>
<feature type="domain" description="RING-type" evidence="3">
    <location>
        <begin position="97"/>
        <end position="138"/>
    </location>
</feature>
<proteinExistence type="predicted"/>
<dbReference type="InterPro" id="IPR013083">
    <property type="entry name" value="Znf_RING/FYVE/PHD"/>
</dbReference>
<name>A0ABQ5DXZ0_9ASTR</name>
<evidence type="ECO:0000313" key="4">
    <source>
        <dbReference type="EMBL" id="GJT44051.1"/>
    </source>
</evidence>
<keyword evidence="1" id="KW-0863">Zinc-finger</keyword>
<dbReference type="EMBL" id="BQNB010015780">
    <property type="protein sequence ID" value="GJT44051.1"/>
    <property type="molecule type" value="Genomic_DNA"/>
</dbReference>
<evidence type="ECO:0000256" key="2">
    <source>
        <dbReference type="SAM" id="Phobius"/>
    </source>
</evidence>
<dbReference type="PANTHER" id="PTHR45676:SF178">
    <property type="entry name" value="RING-TYPE E3 UBIQUITIN TRANSFERASE"/>
    <property type="match status" value="1"/>
</dbReference>
<dbReference type="PROSITE" id="PS50089">
    <property type="entry name" value="ZF_RING_2"/>
    <property type="match status" value="1"/>
</dbReference>